<keyword evidence="1" id="KW-0812">Transmembrane</keyword>
<comment type="caution">
    <text evidence="2">The sequence shown here is derived from an EMBL/GenBank/DDBJ whole genome shotgun (WGS) entry which is preliminary data.</text>
</comment>
<keyword evidence="3" id="KW-1185">Reference proteome</keyword>
<reference evidence="2" key="1">
    <citation type="submission" date="2020-08" db="EMBL/GenBank/DDBJ databases">
        <title>Multicomponent nature underlies the extraordinary mechanical properties of spider dragline silk.</title>
        <authorList>
            <person name="Kono N."/>
            <person name="Nakamura H."/>
            <person name="Mori M."/>
            <person name="Yoshida Y."/>
            <person name="Ohtoshi R."/>
            <person name="Malay A.D."/>
            <person name="Moran D.A.P."/>
            <person name="Tomita M."/>
            <person name="Numata K."/>
            <person name="Arakawa K."/>
        </authorList>
    </citation>
    <scope>NUCLEOTIDE SEQUENCE</scope>
</reference>
<proteinExistence type="predicted"/>
<name>A0A8X6TXT5_NEPPI</name>
<feature type="transmembrane region" description="Helical" evidence="1">
    <location>
        <begin position="81"/>
        <end position="102"/>
    </location>
</feature>
<keyword evidence="1" id="KW-1133">Transmembrane helix</keyword>
<dbReference type="EMBL" id="BMAW01017604">
    <property type="protein sequence ID" value="GFT54777.1"/>
    <property type="molecule type" value="Genomic_DNA"/>
</dbReference>
<accession>A0A8X6TXT5</accession>
<dbReference type="AlphaFoldDB" id="A0A8X6TXT5"/>
<feature type="transmembrane region" description="Helical" evidence="1">
    <location>
        <begin position="12"/>
        <end position="30"/>
    </location>
</feature>
<evidence type="ECO:0000313" key="3">
    <source>
        <dbReference type="Proteomes" id="UP000887013"/>
    </source>
</evidence>
<dbReference type="OrthoDB" id="6422435at2759"/>
<gene>
    <name evidence="2" type="primary">AVEN_32667_1</name>
    <name evidence="2" type="ORF">NPIL_406431</name>
</gene>
<evidence type="ECO:0000256" key="1">
    <source>
        <dbReference type="SAM" id="Phobius"/>
    </source>
</evidence>
<evidence type="ECO:0000313" key="2">
    <source>
        <dbReference type="EMBL" id="GFT54777.1"/>
    </source>
</evidence>
<organism evidence="2 3">
    <name type="scientific">Nephila pilipes</name>
    <name type="common">Giant wood spider</name>
    <name type="synonym">Nephila maculata</name>
    <dbReference type="NCBI Taxonomy" id="299642"/>
    <lineage>
        <taxon>Eukaryota</taxon>
        <taxon>Metazoa</taxon>
        <taxon>Ecdysozoa</taxon>
        <taxon>Arthropoda</taxon>
        <taxon>Chelicerata</taxon>
        <taxon>Arachnida</taxon>
        <taxon>Araneae</taxon>
        <taxon>Araneomorphae</taxon>
        <taxon>Entelegynae</taxon>
        <taxon>Araneoidea</taxon>
        <taxon>Nephilidae</taxon>
        <taxon>Nephila</taxon>
    </lineage>
</organism>
<protein>
    <submittedName>
        <fullName evidence="2">Uncharacterized protein</fullName>
    </submittedName>
</protein>
<sequence>MDLSLRNQWQLILLFINTFCGLVAILWKAGSLPIEAEKLKKTFRRKCRKKFLSEKKVDNIRFETDLIDTTDFVMSGCNIIYFYRSTLLALAGTILTYTVLLISKC</sequence>
<keyword evidence="1" id="KW-0472">Membrane</keyword>
<dbReference type="Proteomes" id="UP000887013">
    <property type="component" value="Unassembled WGS sequence"/>
</dbReference>